<sequence length="190" mass="21721">MRSLVLSVGKDLRIGLCPRRRRSSRSPKFSPAVTLDPAQASATHRKPYKVSLPRQQIVRTRPRYWFGSEIFSSAITRHSGFTALVSTKLEQTTRRPYVKFQCPQNALQPIQAFFESIPTKETSNWNPHFGPLPIHPTVLLAGLVHHKFDLEHALAQVWHTEHGIPVRNEIFTGIHWEWALENAAYILVQA</sequence>
<dbReference type="AlphaFoldDB" id="E9D9N5"/>
<proteinExistence type="predicted"/>
<protein>
    <submittedName>
        <fullName evidence="2">Uncharacterized protein</fullName>
    </submittedName>
</protein>
<evidence type="ECO:0000313" key="3">
    <source>
        <dbReference type="Proteomes" id="UP000002497"/>
    </source>
</evidence>
<evidence type="ECO:0000313" key="2">
    <source>
        <dbReference type="EMBL" id="EFW16616.1"/>
    </source>
</evidence>
<organism evidence="3">
    <name type="scientific">Coccidioides posadasii (strain RMSCC 757 / Silveira)</name>
    <name type="common">Valley fever fungus</name>
    <dbReference type="NCBI Taxonomy" id="443226"/>
    <lineage>
        <taxon>Eukaryota</taxon>
        <taxon>Fungi</taxon>
        <taxon>Dikarya</taxon>
        <taxon>Ascomycota</taxon>
        <taxon>Pezizomycotina</taxon>
        <taxon>Eurotiomycetes</taxon>
        <taxon>Eurotiomycetidae</taxon>
        <taxon>Onygenales</taxon>
        <taxon>Onygenaceae</taxon>
        <taxon>Coccidioides</taxon>
    </lineage>
</organism>
<evidence type="ECO:0000256" key="1">
    <source>
        <dbReference type="SAM" id="MobiDB-lite"/>
    </source>
</evidence>
<dbReference type="Proteomes" id="UP000002497">
    <property type="component" value="Unassembled WGS sequence"/>
</dbReference>
<reference evidence="3" key="2">
    <citation type="submission" date="2010-03" db="EMBL/GenBank/DDBJ databases">
        <title>The genome sequence of Coccidioides posadasii strain Silveira.</title>
        <authorList>
            <consortium name="The Broad Institute Genome Sequencing Center for Infectious Disease"/>
            <person name="Neafsey D."/>
            <person name="Orbach M."/>
            <person name="Henn M.R."/>
            <person name="Cole G.T."/>
            <person name="Galgiani J."/>
            <person name="Gardner M.J."/>
            <person name="Kirkland T.N."/>
            <person name="Taylor J.W."/>
            <person name="Young S.K."/>
            <person name="Zeng Q."/>
            <person name="Koehrsen M."/>
            <person name="Alvarado L."/>
            <person name="Berlin A."/>
            <person name="Borenstein D."/>
            <person name="Chapman S.B."/>
            <person name="Chen Z."/>
            <person name="Engels R."/>
            <person name="Freedman E."/>
            <person name="Gellesch M."/>
            <person name="Goldberg J."/>
            <person name="Griggs A."/>
            <person name="Gujja S."/>
            <person name="Heilman E."/>
            <person name="Heiman D."/>
            <person name="Howarth C."/>
            <person name="Jen D."/>
            <person name="Larson L."/>
            <person name="Mehta T."/>
            <person name="Neiman D."/>
            <person name="Park D."/>
            <person name="Pearson M."/>
            <person name="Richards J."/>
            <person name="Roberts A."/>
            <person name="Saif S."/>
            <person name="Shea T."/>
            <person name="Shenoy N."/>
            <person name="Sisk P."/>
            <person name="Stolte C."/>
            <person name="Sykes S."/>
            <person name="Walk T."/>
            <person name="White J."/>
            <person name="Yandava C."/>
            <person name="Haas B."/>
            <person name="Nusbaum C."/>
            <person name="Birren B."/>
        </authorList>
    </citation>
    <scope>NUCLEOTIDE SEQUENCE [LARGE SCALE GENOMIC DNA]</scope>
    <source>
        <strain evidence="3">RMSCC 757 / Silveira</strain>
    </source>
</reference>
<feature type="region of interest" description="Disordered" evidence="1">
    <location>
        <begin position="20"/>
        <end position="46"/>
    </location>
</feature>
<dbReference type="HOGENOM" id="CLU_1427852_0_0_1"/>
<name>E9D9N5_COCPS</name>
<gene>
    <name evidence="2" type="ORF">CPSG_06575</name>
</gene>
<dbReference type="EMBL" id="GL636496">
    <property type="protein sequence ID" value="EFW16616.1"/>
    <property type="molecule type" value="Genomic_DNA"/>
</dbReference>
<reference evidence="3" key="1">
    <citation type="journal article" date="2010" name="Genome Res.">
        <title>Population genomic sequencing of Coccidioides fungi reveals recent hybridization and transposon control.</title>
        <authorList>
            <person name="Neafsey D.E."/>
            <person name="Barker B.M."/>
            <person name="Sharpton T.J."/>
            <person name="Stajich J.E."/>
            <person name="Park D.J."/>
            <person name="Whiston E."/>
            <person name="Hung C.-Y."/>
            <person name="McMahan C."/>
            <person name="White J."/>
            <person name="Sykes S."/>
            <person name="Heiman D."/>
            <person name="Young S."/>
            <person name="Zeng Q."/>
            <person name="Abouelleil A."/>
            <person name="Aftuck L."/>
            <person name="Bessette D."/>
            <person name="Brown A."/>
            <person name="FitzGerald M."/>
            <person name="Lui A."/>
            <person name="Macdonald J.P."/>
            <person name="Priest M."/>
            <person name="Orbach M.J."/>
            <person name="Galgiani J.N."/>
            <person name="Kirkland T.N."/>
            <person name="Cole G.T."/>
            <person name="Birren B.W."/>
            <person name="Henn M.R."/>
            <person name="Taylor J.W."/>
            <person name="Rounsley S.D."/>
        </authorList>
    </citation>
    <scope>NUCLEOTIDE SEQUENCE [LARGE SCALE GENOMIC DNA]</scope>
    <source>
        <strain evidence="3">RMSCC 757 / Silveira</strain>
    </source>
</reference>
<accession>E9D9N5</accession>
<dbReference type="VEuPathDB" id="FungiDB:D8B26_001389"/>
<dbReference type="VEuPathDB" id="FungiDB:CPSG_06575"/>
<keyword evidence="3" id="KW-1185">Reference proteome</keyword>